<feature type="compositionally biased region" description="Low complexity" evidence="1">
    <location>
        <begin position="22"/>
        <end position="40"/>
    </location>
</feature>
<evidence type="ECO:0000313" key="3">
    <source>
        <dbReference type="Proteomes" id="UP001189429"/>
    </source>
</evidence>
<feature type="compositionally biased region" description="Polar residues" evidence="1">
    <location>
        <begin position="451"/>
        <end position="464"/>
    </location>
</feature>
<feature type="region of interest" description="Disordered" evidence="1">
    <location>
        <begin position="22"/>
        <end position="45"/>
    </location>
</feature>
<feature type="region of interest" description="Disordered" evidence="1">
    <location>
        <begin position="446"/>
        <end position="474"/>
    </location>
</feature>
<comment type="caution">
    <text evidence="2">The sequence shown here is derived from an EMBL/GenBank/DDBJ whole genome shotgun (WGS) entry which is preliminary data.</text>
</comment>
<sequence length="474" mass="51770">QEAKGRSTAFAAAVPWPFWPRPSRGPAARAAPSRGGAFSRHPPLVSDGGAGCQVLPLEVSERPRQVLRQHPGRAVGAGVRVLHQLQVLLNFAEVFPRIVRAKLRAAGRSDRAIGMAGRGGRLVADLQRFGARFSDELAGKLTAILPQQLEEQGIQLEMSQVHCGTMGFVVIRCEVLEVDLVQLLEKARGTSFADKLRPLIGLARRLGDVDRRLVPKIQHQMMLKLEQEIPAMLKEKVKIDMLVVTKPSSEQADFFFGALAPHRVEVEITLLNAAEIAPRIARERAKGRFGSELGRGKLLGMAAGAVASTAVARVPDRVFGQLVARRLSARLTEKMAEVGVTACVVEKLISVDRSGRTVLRCEVVDVDLCVFRGAAEAVGAWNSRVDGGRHFLKLGHKGRSDIYKMLRNYISSQFPEHLKATSDILISVDVRDVQHGNVEMLELDFSDSETESMSSQVDDATSTEPACAVEQHVE</sequence>
<evidence type="ECO:0000313" key="2">
    <source>
        <dbReference type="EMBL" id="CAK0830115.1"/>
    </source>
</evidence>
<keyword evidence="3" id="KW-1185">Reference proteome</keyword>
<protein>
    <submittedName>
        <fullName evidence="2">Uncharacterized protein</fullName>
    </submittedName>
</protein>
<dbReference type="EMBL" id="CAUYUJ010010724">
    <property type="protein sequence ID" value="CAK0830115.1"/>
    <property type="molecule type" value="Genomic_DNA"/>
</dbReference>
<feature type="non-terminal residue" evidence="2">
    <location>
        <position position="1"/>
    </location>
</feature>
<proteinExistence type="predicted"/>
<name>A0ABN9SFU7_9DINO</name>
<dbReference type="Proteomes" id="UP001189429">
    <property type="component" value="Unassembled WGS sequence"/>
</dbReference>
<evidence type="ECO:0000256" key="1">
    <source>
        <dbReference type="SAM" id="MobiDB-lite"/>
    </source>
</evidence>
<gene>
    <name evidence="2" type="ORF">PCOR1329_LOCUS28835</name>
</gene>
<organism evidence="2 3">
    <name type="scientific">Prorocentrum cordatum</name>
    <dbReference type="NCBI Taxonomy" id="2364126"/>
    <lineage>
        <taxon>Eukaryota</taxon>
        <taxon>Sar</taxon>
        <taxon>Alveolata</taxon>
        <taxon>Dinophyceae</taxon>
        <taxon>Prorocentrales</taxon>
        <taxon>Prorocentraceae</taxon>
        <taxon>Prorocentrum</taxon>
    </lineage>
</organism>
<reference evidence="2" key="1">
    <citation type="submission" date="2023-10" db="EMBL/GenBank/DDBJ databases">
        <authorList>
            <person name="Chen Y."/>
            <person name="Shah S."/>
            <person name="Dougan E. K."/>
            <person name="Thang M."/>
            <person name="Chan C."/>
        </authorList>
    </citation>
    <scope>NUCLEOTIDE SEQUENCE [LARGE SCALE GENOMIC DNA]</scope>
</reference>
<accession>A0ABN9SFU7</accession>